<proteinExistence type="predicted"/>
<keyword evidence="3" id="KW-1185">Reference proteome</keyword>
<reference evidence="2 3" key="1">
    <citation type="submission" date="2018-11" db="EMBL/GenBank/DDBJ databases">
        <title>Genome assembly of Steccherinum ochraceum LE-BIN_3174, the white-rot fungus of the Steccherinaceae family (The Residual Polyporoid clade, Polyporales, Basidiomycota).</title>
        <authorList>
            <person name="Fedorova T.V."/>
            <person name="Glazunova O.A."/>
            <person name="Landesman E.O."/>
            <person name="Moiseenko K.V."/>
            <person name="Psurtseva N.V."/>
            <person name="Savinova O.S."/>
            <person name="Shakhova N.V."/>
            <person name="Tyazhelova T.V."/>
            <person name="Vasina D.V."/>
        </authorList>
    </citation>
    <scope>NUCLEOTIDE SEQUENCE [LARGE SCALE GENOMIC DNA]</scope>
    <source>
        <strain evidence="2 3">LE-BIN_3174</strain>
    </source>
</reference>
<dbReference type="AlphaFoldDB" id="A0A4R0RLG5"/>
<evidence type="ECO:0000313" key="2">
    <source>
        <dbReference type="EMBL" id="TCD63154.1"/>
    </source>
</evidence>
<dbReference type="InterPro" id="IPR001810">
    <property type="entry name" value="F-box_dom"/>
</dbReference>
<accession>A0A4R0RLG5</accession>
<evidence type="ECO:0000313" key="3">
    <source>
        <dbReference type="Proteomes" id="UP000292702"/>
    </source>
</evidence>
<protein>
    <recommendedName>
        <fullName evidence="1">F-box domain-containing protein</fullName>
    </recommendedName>
</protein>
<dbReference type="SUPFAM" id="SSF81383">
    <property type="entry name" value="F-box domain"/>
    <property type="match status" value="1"/>
</dbReference>
<comment type="caution">
    <text evidence="2">The sequence shown here is derived from an EMBL/GenBank/DDBJ whole genome shotgun (WGS) entry which is preliminary data.</text>
</comment>
<dbReference type="Gene3D" id="3.80.10.10">
    <property type="entry name" value="Ribonuclease Inhibitor"/>
    <property type="match status" value="1"/>
</dbReference>
<organism evidence="2 3">
    <name type="scientific">Steccherinum ochraceum</name>
    <dbReference type="NCBI Taxonomy" id="92696"/>
    <lineage>
        <taxon>Eukaryota</taxon>
        <taxon>Fungi</taxon>
        <taxon>Dikarya</taxon>
        <taxon>Basidiomycota</taxon>
        <taxon>Agaricomycotina</taxon>
        <taxon>Agaricomycetes</taxon>
        <taxon>Polyporales</taxon>
        <taxon>Steccherinaceae</taxon>
        <taxon>Steccherinum</taxon>
    </lineage>
</organism>
<gene>
    <name evidence="2" type="ORF">EIP91_005882</name>
</gene>
<name>A0A4R0RLG5_9APHY</name>
<evidence type="ECO:0000259" key="1">
    <source>
        <dbReference type="Pfam" id="PF00646"/>
    </source>
</evidence>
<dbReference type="Pfam" id="PF00646">
    <property type="entry name" value="F-box"/>
    <property type="match status" value="1"/>
</dbReference>
<dbReference type="InterPro" id="IPR032675">
    <property type="entry name" value="LRR_dom_sf"/>
</dbReference>
<dbReference type="Proteomes" id="UP000292702">
    <property type="component" value="Unassembled WGS sequence"/>
</dbReference>
<dbReference type="InterPro" id="IPR036047">
    <property type="entry name" value="F-box-like_dom_sf"/>
</dbReference>
<feature type="domain" description="F-box" evidence="1">
    <location>
        <begin position="28"/>
        <end position="62"/>
    </location>
</feature>
<sequence>MWLNPTRPKSQPLLALSYWNAAMLYPPLPWELRDQIFSHLRAVDQSMCSLVSRDWRYIAQRHLLRGVLVRHYSPQWALHSFIEFLEHTFDTQSGIAGCVQRVTITGGNISFQLNRTPRRAAMSIEELSRMLAMLPSLRSLRIDNVELECNVMVPMLSPPRNLIILNIKQSKLNIPTSYSPSALSLLFTLFSSIRRVTLDSVLDSSYDAGLLDDDTAHSRLVPQCHTPTTLCIRDLTILDSTSTTLGRLCDYLRHASHIEVTDSLILLSDASNAKEVIEAFGRSVTRLELHGYSDDFIENRNWTSHCKALCQLTVVARFDFEEFAAMHSLISQSPNTLSSVILHWLFDVDEEAEYPRSSIQHLVGQNWDDLDSHLAHRPKLTQLELRFESFIPGILDLGLQDALKSIPEKMPRLREKNAISFVLIT</sequence>
<dbReference type="EMBL" id="RWJN01000318">
    <property type="protein sequence ID" value="TCD63154.1"/>
    <property type="molecule type" value="Genomic_DNA"/>
</dbReference>